<name>A0A5M9HDX8_9SPHI</name>
<evidence type="ECO:0000256" key="4">
    <source>
        <dbReference type="SAM" id="SignalP"/>
    </source>
</evidence>
<dbReference type="GO" id="GO:0005975">
    <property type="term" value="P:carbohydrate metabolic process"/>
    <property type="evidence" value="ECO:0007669"/>
    <property type="project" value="InterPro"/>
</dbReference>
<dbReference type="Proteomes" id="UP000322918">
    <property type="component" value="Unassembled WGS sequence"/>
</dbReference>
<feature type="domain" description="Glycosyl hydrolase family 92 N-terminal" evidence="6">
    <location>
        <begin position="30"/>
        <end position="277"/>
    </location>
</feature>
<comment type="cofactor">
    <cofactor evidence="1">
        <name>Ca(2+)</name>
        <dbReference type="ChEBI" id="CHEBI:29108"/>
    </cofactor>
</comment>
<evidence type="ECO:0000256" key="1">
    <source>
        <dbReference type="ARBA" id="ARBA00001913"/>
    </source>
</evidence>
<dbReference type="Pfam" id="PF07971">
    <property type="entry name" value="Glyco_hydro_92"/>
    <property type="match status" value="1"/>
</dbReference>
<dbReference type="OrthoDB" id="9758101at2"/>
<accession>A0A5M9HDX8</accession>
<dbReference type="Gene3D" id="1.20.1610.10">
    <property type="entry name" value="alpha-1,2-mannosidases domains"/>
    <property type="match status" value="1"/>
</dbReference>
<keyword evidence="7" id="KW-0378">Hydrolase</keyword>
<dbReference type="InterPro" id="IPR041371">
    <property type="entry name" value="GH92_N"/>
</dbReference>
<dbReference type="Gene3D" id="2.70.98.10">
    <property type="match status" value="1"/>
</dbReference>
<dbReference type="Pfam" id="PF17678">
    <property type="entry name" value="Glyco_hydro_92N"/>
    <property type="match status" value="1"/>
</dbReference>
<dbReference type="PANTHER" id="PTHR12143">
    <property type="entry name" value="PEPTIDE N-GLYCANASE PNGASE -RELATED"/>
    <property type="match status" value="1"/>
</dbReference>
<dbReference type="Gene3D" id="3.30.2080.10">
    <property type="entry name" value="GH92 mannosidase domain"/>
    <property type="match status" value="1"/>
</dbReference>
<evidence type="ECO:0000259" key="5">
    <source>
        <dbReference type="Pfam" id="PF07971"/>
    </source>
</evidence>
<proteinExistence type="predicted"/>
<feature type="signal peptide" evidence="4">
    <location>
        <begin position="1"/>
        <end position="21"/>
    </location>
</feature>
<dbReference type="NCBIfam" id="TIGR01180">
    <property type="entry name" value="aman2_put"/>
    <property type="match status" value="1"/>
</dbReference>
<evidence type="ECO:0000256" key="3">
    <source>
        <dbReference type="ARBA" id="ARBA00022837"/>
    </source>
</evidence>
<feature type="chain" id="PRO_5024317820" evidence="4">
    <location>
        <begin position="22"/>
        <end position="760"/>
    </location>
</feature>
<evidence type="ECO:0000256" key="2">
    <source>
        <dbReference type="ARBA" id="ARBA00011245"/>
    </source>
</evidence>
<dbReference type="RefSeq" id="WP_141814480.1">
    <property type="nucleotide sequence ID" value="NZ_VFPL01000001.1"/>
</dbReference>
<dbReference type="FunFam" id="3.30.2080.10:FF:000001">
    <property type="entry name" value="Alpha-1,2-mannosidase subfamily"/>
    <property type="match status" value="1"/>
</dbReference>
<reference evidence="7 8" key="1">
    <citation type="submission" date="2019-09" db="EMBL/GenBank/DDBJ databases">
        <title>Pararcticibacter amylolyticus gen. nov., sp. nov., isolated from a rottenly hemp rope, and reclassification of Pedobacter tournemirensis as Pararcticibacter tournemirensis comb. nov.</title>
        <authorList>
            <person name="Cai Y."/>
        </authorList>
    </citation>
    <scope>NUCLEOTIDE SEQUENCE [LARGE SCALE GENOMIC DNA]</scope>
    <source>
        <strain evidence="7 8">TF5-37.2-LB10</strain>
    </source>
</reference>
<dbReference type="AlphaFoldDB" id="A0A5M9HDX8"/>
<comment type="subunit">
    <text evidence="2">Monomer.</text>
</comment>
<dbReference type="Gene3D" id="1.20.1050.60">
    <property type="entry name" value="alpha-1,2-mannosidase"/>
    <property type="match status" value="1"/>
</dbReference>
<dbReference type="PANTHER" id="PTHR12143:SF39">
    <property type="entry name" value="SECRETED PROTEIN"/>
    <property type="match status" value="1"/>
</dbReference>
<dbReference type="GO" id="GO:0005829">
    <property type="term" value="C:cytosol"/>
    <property type="evidence" value="ECO:0007669"/>
    <property type="project" value="TreeGrafter"/>
</dbReference>
<dbReference type="GO" id="GO:0030246">
    <property type="term" value="F:carbohydrate binding"/>
    <property type="evidence" value="ECO:0007669"/>
    <property type="project" value="InterPro"/>
</dbReference>
<dbReference type="GO" id="GO:0000224">
    <property type="term" value="F:peptide-N4-(N-acetyl-beta-glucosaminyl)asparagine amidase activity"/>
    <property type="evidence" value="ECO:0007669"/>
    <property type="project" value="TreeGrafter"/>
</dbReference>
<keyword evidence="4" id="KW-0732">Signal</keyword>
<dbReference type="EMBL" id="VWNE01000010">
    <property type="protein sequence ID" value="KAA8483811.1"/>
    <property type="molecule type" value="Genomic_DNA"/>
</dbReference>
<evidence type="ECO:0000259" key="6">
    <source>
        <dbReference type="Pfam" id="PF17678"/>
    </source>
</evidence>
<dbReference type="InterPro" id="IPR012939">
    <property type="entry name" value="Glyco_hydro_92"/>
</dbReference>
<dbReference type="GO" id="GO:0006516">
    <property type="term" value="P:glycoprotein catabolic process"/>
    <property type="evidence" value="ECO:0007669"/>
    <property type="project" value="TreeGrafter"/>
</dbReference>
<evidence type="ECO:0000313" key="7">
    <source>
        <dbReference type="EMBL" id="KAA8483811.1"/>
    </source>
</evidence>
<dbReference type="InterPro" id="IPR005887">
    <property type="entry name" value="GH92_a_mannosidase_put"/>
</dbReference>
<keyword evidence="3" id="KW-0106">Calcium</keyword>
<comment type="caution">
    <text evidence="7">The sequence shown here is derived from an EMBL/GenBank/DDBJ whole genome shotgun (WGS) entry which is preliminary data.</text>
</comment>
<dbReference type="SUPFAM" id="SSF48208">
    <property type="entry name" value="Six-hairpin glycosidases"/>
    <property type="match status" value="1"/>
</dbReference>
<dbReference type="InterPro" id="IPR050883">
    <property type="entry name" value="PNGase"/>
</dbReference>
<organism evidence="7 8">
    <name type="scientific">Arcticibacter tournemirensis</name>
    <dbReference type="NCBI Taxonomy" id="699437"/>
    <lineage>
        <taxon>Bacteria</taxon>
        <taxon>Pseudomonadati</taxon>
        <taxon>Bacteroidota</taxon>
        <taxon>Sphingobacteriia</taxon>
        <taxon>Sphingobacteriales</taxon>
        <taxon>Sphingobacteriaceae</taxon>
        <taxon>Arcticibacter</taxon>
    </lineage>
</organism>
<keyword evidence="8" id="KW-1185">Reference proteome</keyword>
<protein>
    <submittedName>
        <fullName evidence="7">Glycoside hydrolase family 92 protein</fullName>
    </submittedName>
</protein>
<gene>
    <name evidence="7" type="ORF">F1649_07960</name>
</gene>
<feature type="domain" description="Glycosyl hydrolase family 92" evidence="5">
    <location>
        <begin position="283"/>
        <end position="746"/>
    </location>
</feature>
<sequence length="760" mass="85845">MIVKKALGLLTFISYFSIAPAQQVQRKVDFVNPFIGTGAAAGLPGCAFPGPTVPFGMVQLSPDTKEEIDARPCSGYDYKASTIVGFSHTHLNGTGIPDLVDVLMMPTTGEIKTNAGTEDKPGSGYRSRFSHEQETAKPGYYSVQLLDYDIKAELAATMHAGFHRYTFPEGKPWNLIIDIDHTSKKGTKVRSARIIAAQIRVIDNQTIEGYRVMTGWAKLRKVYFYARFSRPFTSTLMQEGTFTYPDKKLTTGNADIKAVVTFDKTGGREVLVKVGISAISADNAKENLDTEIKDWNFDRIVAQTEDLWEKELSKMDIEGTTEQKQIFYTCMYHAFTQPNNITDVNGDYTAGDMTIRNAGKKEIYSTFSLWDTYRAAHPLYTLTQIEKTAGFVNSMVLHHKSYGFLPIWELWGSETYCMIGNHAIPVIADAIMKDLPGIDVDEAYKAVKETSMTDHVQSPISIWEKYGYMPEDLQSQSVSITLETAYNDWCVAQLAKKLNHMDDYAYFMKRAGFYKNLYDAKTVFFRAKNSDGKWLEPFNALEYGHNGGHPFTEANAWQYLWYVPHQVKELVHLMGNEKKFGDRLDRFFTYTDTSTKVNHNASGFIGQYAHGNEPSHHVAYLYNFSDRQWKAQFYISKILNEMYSATPQCYIGNNDCGQMSAWYIFSAMGFYPVNPANSIYNIGSPVLKSAVIRLDNGRSFTVKTTNVSKANCYIQSMRLNNKPYNKSYITQADIVNGGTLEFVMGNKPSTKKLINYTEPN</sequence>
<dbReference type="InterPro" id="IPR008928">
    <property type="entry name" value="6-hairpin_glycosidase_sf"/>
</dbReference>
<dbReference type="InterPro" id="IPR014718">
    <property type="entry name" value="GH-type_carb-bd"/>
</dbReference>
<dbReference type="FunFam" id="1.20.1050.60:FF:000001">
    <property type="entry name" value="Putative alpha-1,2-mannosidase"/>
    <property type="match status" value="1"/>
</dbReference>
<evidence type="ECO:0000313" key="8">
    <source>
        <dbReference type="Proteomes" id="UP000322918"/>
    </source>
</evidence>